<gene>
    <name evidence="1" type="ORF">GCM10023081_38590</name>
</gene>
<name>A0ABP7CXQ7_9MICC</name>
<dbReference type="Proteomes" id="UP001500752">
    <property type="component" value="Unassembled WGS sequence"/>
</dbReference>
<keyword evidence="2" id="KW-1185">Reference proteome</keyword>
<reference evidence="2" key="1">
    <citation type="journal article" date="2019" name="Int. J. Syst. Evol. Microbiol.">
        <title>The Global Catalogue of Microorganisms (GCM) 10K type strain sequencing project: providing services to taxonomists for standard genome sequencing and annotation.</title>
        <authorList>
            <consortium name="The Broad Institute Genomics Platform"/>
            <consortium name="The Broad Institute Genome Sequencing Center for Infectious Disease"/>
            <person name="Wu L."/>
            <person name="Ma J."/>
        </authorList>
    </citation>
    <scope>NUCLEOTIDE SEQUENCE [LARGE SCALE GENOMIC DNA]</scope>
    <source>
        <strain evidence="2">JCM 30742</strain>
    </source>
</reference>
<dbReference type="EMBL" id="BAABEO010000025">
    <property type="protein sequence ID" value="GAA3697892.1"/>
    <property type="molecule type" value="Genomic_DNA"/>
</dbReference>
<accession>A0ABP7CXQ7</accession>
<comment type="caution">
    <text evidence="1">The sequence shown here is derived from an EMBL/GenBank/DDBJ whole genome shotgun (WGS) entry which is preliminary data.</text>
</comment>
<organism evidence="1 2">
    <name type="scientific">Arthrobacter ginkgonis</name>
    <dbReference type="NCBI Taxonomy" id="1630594"/>
    <lineage>
        <taxon>Bacteria</taxon>
        <taxon>Bacillati</taxon>
        <taxon>Actinomycetota</taxon>
        <taxon>Actinomycetes</taxon>
        <taxon>Micrococcales</taxon>
        <taxon>Micrococcaceae</taxon>
        <taxon>Arthrobacter</taxon>
    </lineage>
</organism>
<evidence type="ECO:0000313" key="1">
    <source>
        <dbReference type="EMBL" id="GAA3697892.1"/>
    </source>
</evidence>
<dbReference type="RefSeq" id="WP_345153424.1">
    <property type="nucleotide sequence ID" value="NZ_BAABEO010000025.1"/>
</dbReference>
<evidence type="ECO:0000313" key="2">
    <source>
        <dbReference type="Proteomes" id="UP001500752"/>
    </source>
</evidence>
<sequence>MQAILFPTDCNAQHQQGLASHLWIDNDLFPTVHNRRDTYAVPAYEIKGHWVYPSRYNLFQSPQLPVYVFDGECLVATGHGDEPAGMPVYEIRCMCLPHLTP</sequence>
<proteinExistence type="predicted"/>
<protein>
    <submittedName>
        <fullName evidence="1">Uncharacterized protein</fullName>
    </submittedName>
</protein>